<keyword evidence="2" id="KW-1133">Transmembrane helix</keyword>
<accession>A0A9P6GXB4</accession>
<dbReference type="AlphaFoldDB" id="A0A9P6GXB4"/>
<name>A0A9P6GXB4_9MICR</name>
<protein>
    <submittedName>
        <fullName evidence="3">Uncharacterized protein</fullName>
    </submittedName>
</protein>
<feature type="compositionally biased region" description="Basic and acidic residues" evidence="1">
    <location>
        <begin position="48"/>
        <end position="63"/>
    </location>
</feature>
<evidence type="ECO:0000256" key="2">
    <source>
        <dbReference type="SAM" id="Phobius"/>
    </source>
</evidence>
<evidence type="ECO:0000313" key="4">
    <source>
        <dbReference type="Proteomes" id="UP000740883"/>
    </source>
</evidence>
<gene>
    <name evidence="3" type="ORF">NGRA_2283</name>
</gene>
<evidence type="ECO:0000313" key="3">
    <source>
        <dbReference type="EMBL" id="KAF9762004.1"/>
    </source>
</evidence>
<dbReference type="EMBL" id="SBJO01000225">
    <property type="protein sequence ID" value="KAF9762004.1"/>
    <property type="molecule type" value="Genomic_DNA"/>
</dbReference>
<organism evidence="3 4">
    <name type="scientific">Nosema granulosis</name>
    <dbReference type="NCBI Taxonomy" id="83296"/>
    <lineage>
        <taxon>Eukaryota</taxon>
        <taxon>Fungi</taxon>
        <taxon>Fungi incertae sedis</taxon>
        <taxon>Microsporidia</taxon>
        <taxon>Nosematidae</taxon>
        <taxon>Nosema</taxon>
    </lineage>
</organism>
<feature type="compositionally biased region" description="Low complexity" evidence="1">
    <location>
        <begin position="107"/>
        <end position="135"/>
    </location>
</feature>
<dbReference type="Proteomes" id="UP000740883">
    <property type="component" value="Unassembled WGS sequence"/>
</dbReference>
<feature type="compositionally biased region" description="Basic and acidic residues" evidence="1">
    <location>
        <begin position="72"/>
        <end position="89"/>
    </location>
</feature>
<feature type="region of interest" description="Disordered" evidence="1">
    <location>
        <begin position="35"/>
        <end position="141"/>
    </location>
</feature>
<keyword evidence="4" id="KW-1185">Reference proteome</keyword>
<keyword evidence="2" id="KW-0472">Membrane</keyword>
<reference evidence="3 4" key="1">
    <citation type="journal article" date="2020" name="Genome Biol. Evol.">
        <title>Comparative genomics of strictly vertically transmitted, feminizing microsporidia endosymbionts of amphipod crustaceans.</title>
        <authorList>
            <person name="Cormier A."/>
            <person name="Chebbi M.A."/>
            <person name="Giraud I."/>
            <person name="Wattier R."/>
            <person name="Teixeira M."/>
            <person name="Gilbert C."/>
            <person name="Rigaud T."/>
            <person name="Cordaux R."/>
        </authorList>
    </citation>
    <scope>NUCLEOTIDE SEQUENCE [LARGE SCALE GENOMIC DNA]</scope>
    <source>
        <strain evidence="3 4">Ou3-Ou53</strain>
    </source>
</reference>
<comment type="caution">
    <text evidence="3">The sequence shown here is derived from an EMBL/GenBank/DDBJ whole genome shotgun (WGS) entry which is preliminary data.</text>
</comment>
<sequence>MEQKQLYILVCVIGIVVLLGILGIIIYVIKDKPKKEISSSASSNTEKTNVKSKRESTSEEKSQQKKRKQRNKEKENKESEYKSEAETPRPKINRTKKWSQPERRSIKQYPQQSSQQLPQQVQQQKSQQVQQKAPQLETSEQKKKSLEIFKINKGEFIKQAFDLELAQIKNAKDLVSAEKIPFTTKFSYSGKVTPVIKHGEDPLYEVFRLMYDTNFIVAANTVANGIYIGGGFSVDEVYRKNVEETQEEAFMSVFNRLFTTLCFFAITNNKGLIERGDKNRFLYKSGIFKNNVLFSDNLFSRVTLSTFKDALYLTKGNYDCFFDYLVQRVENKTKKFEPVNSKTSIKIYSICGYDRRNKPEDQVNYNQIRLYTKIKISTMLEHASGQGVNAVVINIPGTGVHSWKTRKGDPDQKMLDAVEEGTVSAVKDFGNHFKEIVICGHRDPKNSIFSSNLKQNNEKWYSKWLKYFL</sequence>
<keyword evidence="2" id="KW-0812">Transmembrane</keyword>
<feature type="compositionally biased region" description="Polar residues" evidence="1">
    <location>
        <begin position="38"/>
        <end position="47"/>
    </location>
</feature>
<feature type="transmembrane region" description="Helical" evidence="2">
    <location>
        <begin position="6"/>
        <end position="29"/>
    </location>
</feature>
<evidence type="ECO:0000256" key="1">
    <source>
        <dbReference type="SAM" id="MobiDB-lite"/>
    </source>
</evidence>
<proteinExistence type="predicted"/>